<evidence type="ECO:0000256" key="6">
    <source>
        <dbReference type="ARBA" id="ARBA00022989"/>
    </source>
</evidence>
<evidence type="ECO:0000256" key="10">
    <source>
        <dbReference type="SAM" id="Phobius"/>
    </source>
</evidence>
<keyword evidence="12" id="KW-1185">Reference proteome</keyword>
<keyword evidence="7 10" id="KW-0472">Membrane</keyword>
<dbReference type="InterPro" id="IPR045863">
    <property type="entry name" value="CorA_TM1_TM2"/>
</dbReference>
<evidence type="ECO:0000256" key="9">
    <source>
        <dbReference type="SAM" id="MobiDB-lite"/>
    </source>
</evidence>
<dbReference type="PANTHER" id="PTHR46494:SF1">
    <property type="entry name" value="CORA FAMILY METAL ION TRANSPORTER (EUROFUNG)"/>
    <property type="match status" value="1"/>
</dbReference>
<dbReference type="PANTHER" id="PTHR46494">
    <property type="entry name" value="CORA FAMILY METAL ION TRANSPORTER (EUROFUNG)"/>
    <property type="match status" value="1"/>
</dbReference>
<feature type="compositionally biased region" description="Polar residues" evidence="9">
    <location>
        <begin position="1"/>
        <end position="11"/>
    </location>
</feature>
<evidence type="ECO:0000256" key="7">
    <source>
        <dbReference type="ARBA" id="ARBA00023136"/>
    </source>
</evidence>
<organism evidence="11 12">
    <name type="scientific">Microbacterium yannicii</name>
    <dbReference type="NCBI Taxonomy" id="671622"/>
    <lineage>
        <taxon>Bacteria</taxon>
        <taxon>Bacillati</taxon>
        <taxon>Actinomycetota</taxon>
        <taxon>Actinomycetes</taxon>
        <taxon>Micrococcales</taxon>
        <taxon>Microbacteriaceae</taxon>
        <taxon>Microbacterium</taxon>
    </lineage>
</organism>
<reference evidence="12" key="1">
    <citation type="journal article" date="2019" name="Int. J. Syst. Evol. Microbiol.">
        <title>The Global Catalogue of Microorganisms (GCM) 10K type strain sequencing project: providing services to taxonomists for standard genome sequencing and annotation.</title>
        <authorList>
            <consortium name="The Broad Institute Genomics Platform"/>
            <consortium name="The Broad Institute Genome Sequencing Center for Infectious Disease"/>
            <person name="Wu L."/>
            <person name="Ma J."/>
        </authorList>
    </citation>
    <scope>NUCLEOTIDE SEQUENCE [LARGE SCALE GENOMIC DNA]</scope>
    <source>
        <strain evidence="12">JCM 18959</strain>
    </source>
</reference>
<name>A0ABP9MBV2_9MICO</name>
<dbReference type="Gene3D" id="1.20.58.340">
    <property type="entry name" value="Magnesium transport protein CorA, transmembrane region"/>
    <property type="match status" value="2"/>
</dbReference>
<protein>
    <submittedName>
        <fullName evidence="11">Magnesium/cobalt transporter CorA</fullName>
    </submittedName>
</protein>
<dbReference type="EMBL" id="BAABKZ010000002">
    <property type="protein sequence ID" value="GAA5092619.1"/>
    <property type="molecule type" value="Genomic_DNA"/>
</dbReference>
<dbReference type="InterPro" id="IPR002523">
    <property type="entry name" value="MgTranspt_CorA/ZnTranspt_ZntB"/>
</dbReference>
<sequence>MPQPSQEQNESATRDLAPADTDDDSLRIFIVGSEIEPLTDAALEDVPPIVRRIRRKDEFIWLHLFEPDEDTVRRARDVLGIHPTAVADVVSRRQQPKVQKFDEHLFVMLWNVLHTPEEALVLGETFLYIGEGWLLTVQRGNGGNPPDLPKLLEEAPDQARTDTMPAAYTIMGEIVDGYARAAAAVESALEELEEQVFSESEREDHHRIYRIRKDIGRVDRAVSSIAAALHESTRHLETLTVGSERIVPYLHDLLDDAAGTAALINNQSKGLDAILSSYENNVAARQNQDMRTISAFAALLAVPTLIAGLYGMNFKNIPLVQWQYGWIVIGLTIVVLDLVIYGLFKRRRWL</sequence>
<feature type="region of interest" description="Disordered" evidence="9">
    <location>
        <begin position="1"/>
        <end position="20"/>
    </location>
</feature>
<comment type="similarity">
    <text evidence="2">Belongs to the CorA metal ion transporter (MIT) (TC 1.A.35) family.</text>
</comment>
<dbReference type="Gene3D" id="3.30.460.20">
    <property type="entry name" value="CorA soluble domain-like"/>
    <property type="match status" value="1"/>
</dbReference>
<keyword evidence="3" id="KW-0813">Transport</keyword>
<evidence type="ECO:0000313" key="11">
    <source>
        <dbReference type="EMBL" id="GAA5092619.1"/>
    </source>
</evidence>
<dbReference type="InterPro" id="IPR045861">
    <property type="entry name" value="CorA_cytoplasmic_dom"/>
</dbReference>
<dbReference type="Pfam" id="PF01544">
    <property type="entry name" value="CorA"/>
    <property type="match status" value="1"/>
</dbReference>
<dbReference type="RefSeq" id="WP_194414693.1">
    <property type="nucleotide sequence ID" value="NZ_BAABKZ010000002.1"/>
</dbReference>
<evidence type="ECO:0000256" key="8">
    <source>
        <dbReference type="SAM" id="Coils"/>
    </source>
</evidence>
<dbReference type="SUPFAM" id="SSF144083">
    <property type="entry name" value="Magnesium transport protein CorA, transmembrane region"/>
    <property type="match status" value="1"/>
</dbReference>
<feature type="transmembrane region" description="Helical" evidence="10">
    <location>
        <begin position="324"/>
        <end position="344"/>
    </location>
</feature>
<dbReference type="SUPFAM" id="SSF143865">
    <property type="entry name" value="CorA soluble domain-like"/>
    <property type="match status" value="1"/>
</dbReference>
<keyword evidence="6 10" id="KW-1133">Transmembrane helix</keyword>
<feature type="coiled-coil region" evidence="8">
    <location>
        <begin position="175"/>
        <end position="202"/>
    </location>
</feature>
<evidence type="ECO:0000256" key="3">
    <source>
        <dbReference type="ARBA" id="ARBA00022448"/>
    </source>
</evidence>
<evidence type="ECO:0000256" key="2">
    <source>
        <dbReference type="ARBA" id="ARBA00009765"/>
    </source>
</evidence>
<dbReference type="Proteomes" id="UP001501407">
    <property type="component" value="Unassembled WGS sequence"/>
</dbReference>
<evidence type="ECO:0000256" key="4">
    <source>
        <dbReference type="ARBA" id="ARBA00022475"/>
    </source>
</evidence>
<evidence type="ECO:0000256" key="5">
    <source>
        <dbReference type="ARBA" id="ARBA00022692"/>
    </source>
</evidence>
<feature type="transmembrane region" description="Helical" evidence="10">
    <location>
        <begin position="293"/>
        <end position="312"/>
    </location>
</feature>
<proteinExistence type="inferred from homology"/>
<evidence type="ECO:0000256" key="1">
    <source>
        <dbReference type="ARBA" id="ARBA00004651"/>
    </source>
</evidence>
<comment type="subcellular location">
    <subcellularLocation>
        <location evidence="1">Cell membrane</location>
        <topology evidence="1">Multi-pass membrane protein</topology>
    </subcellularLocation>
</comment>
<evidence type="ECO:0000313" key="12">
    <source>
        <dbReference type="Proteomes" id="UP001501407"/>
    </source>
</evidence>
<keyword evidence="4" id="KW-1003">Cell membrane</keyword>
<accession>A0ABP9MBV2</accession>
<comment type="caution">
    <text evidence="11">The sequence shown here is derived from an EMBL/GenBank/DDBJ whole genome shotgun (WGS) entry which is preliminary data.</text>
</comment>
<keyword evidence="8" id="KW-0175">Coiled coil</keyword>
<gene>
    <name evidence="11" type="primary">corA_1</name>
    <name evidence="11" type="ORF">GCM10025760_21540</name>
</gene>
<keyword evidence="5 10" id="KW-0812">Transmembrane</keyword>